<comment type="caution">
    <text evidence="2">The sequence shown here is derived from an EMBL/GenBank/DDBJ whole genome shotgun (WGS) entry which is preliminary data.</text>
</comment>
<keyword evidence="3" id="KW-1185">Reference proteome</keyword>
<protein>
    <submittedName>
        <fullName evidence="2">Uncharacterized protein</fullName>
    </submittedName>
</protein>
<gene>
    <name evidence="2" type="ORF">LtaPh_3135900</name>
</gene>
<dbReference type="AlphaFoldDB" id="A0A640KUY8"/>
<evidence type="ECO:0000313" key="3">
    <source>
        <dbReference type="Proteomes" id="UP000419144"/>
    </source>
</evidence>
<sequence length="238" mass="26553">MWLICCFLILPLSVAHLTIFSNAIWLGRTEVSHDCCRLCRSGVPALPHPTMKTDTAAVHCTRASFAHYARQRCVDSPWEFRSKRDAFGVAVEWLEATYNLGSSGESPASVVLITVCILFNADFAVPQLGFYNSTATSLEGLRLALPNLMFVNAPSTTDLIDVTGVSHGPLVSFSWSQDLGQYMWLVHPCDTENLLRCRRYDGEQGDVLSVFLRAMAKYFPFAPQLIPRAVEPFDSRRT</sequence>
<evidence type="ECO:0000313" key="2">
    <source>
        <dbReference type="EMBL" id="GET91319.1"/>
    </source>
</evidence>
<dbReference type="VEuPathDB" id="TriTrypDB:LtaPh_3135900"/>
<dbReference type="EMBL" id="BLBS01000047">
    <property type="protein sequence ID" value="GET91319.1"/>
    <property type="molecule type" value="Genomic_DNA"/>
</dbReference>
<proteinExistence type="predicted"/>
<keyword evidence="1" id="KW-0732">Signal</keyword>
<accession>A0A640KUY8</accession>
<dbReference type="Proteomes" id="UP000419144">
    <property type="component" value="Unassembled WGS sequence"/>
</dbReference>
<organism evidence="2 3">
    <name type="scientific">Leishmania tarentolae</name>
    <name type="common">Sauroleishmania tarentolae</name>
    <dbReference type="NCBI Taxonomy" id="5689"/>
    <lineage>
        <taxon>Eukaryota</taxon>
        <taxon>Discoba</taxon>
        <taxon>Euglenozoa</taxon>
        <taxon>Kinetoplastea</taxon>
        <taxon>Metakinetoplastina</taxon>
        <taxon>Trypanosomatida</taxon>
        <taxon>Trypanosomatidae</taxon>
        <taxon>Leishmaniinae</taxon>
        <taxon>Leishmania</taxon>
        <taxon>lizard Leishmania</taxon>
    </lineage>
</organism>
<feature type="signal peptide" evidence="1">
    <location>
        <begin position="1"/>
        <end position="15"/>
    </location>
</feature>
<name>A0A640KUY8_LEITA</name>
<evidence type="ECO:0000256" key="1">
    <source>
        <dbReference type="SAM" id="SignalP"/>
    </source>
</evidence>
<feature type="chain" id="PRO_5025030491" evidence="1">
    <location>
        <begin position="16"/>
        <end position="238"/>
    </location>
</feature>
<reference evidence="2" key="1">
    <citation type="submission" date="2019-11" db="EMBL/GenBank/DDBJ databases">
        <title>Leishmania tarentolae CDS.</title>
        <authorList>
            <person name="Goto Y."/>
            <person name="Yamagishi J."/>
        </authorList>
    </citation>
    <scope>NUCLEOTIDE SEQUENCE [LARGE SCALE GENOMIC DNA]</scope>
    <source>
        <strain evidence="2">Parrot Tar II</strain>
    </source>
</reference>
<dbReference type="OrthoDB" id="270029at2759"/>